<evidence type="ECO:0000256" key="1">
    <source>
        <dbReference type="SAM" id="Phobius"/>
    </source>
</evidence>
<reference evidence="2 3" key="1">
    <citation type="submission" date="2019-07" db="EMBL/GenBank/DDBJ databases">
        <title>New species of Amycolatopsis and Streptomyces.</title>
        <authorList>
            <person name="Duangmal K."/>
            <person name="Teo W.F.A."/>
            <person name="Lipun K."/>
        </authorList>
    </citation>
    <scope>NUCLEOTIDE SEQUENCE [LARGE SCALE GENOMIC DNA]</scope>
    <source>
        <strain evidence="2 3">JCM 30562</strain>
    </source>
</reference>
<keyword evidence="1" id="KW-0812">Transmembrane</keyword>
<dbReference type="EMBL" id="VJZA01000036">
    <property type="protein sequence ID" value="TVT20401.1"/>
    <property type="molecule type" value="Genomic_DNA"/>
</dbReference>
<dbReference type="RefSeq" id="WP_144641419.1">
    <property type="nucleotide sequence ID" value="NZ_BNAX01000011.1"/>
</dbReference>
<evidence type="ECO:0000313" key="3">
    <source>
        <dbReference type="Proteomes" id="UP000318578"/>
    </source>
</evidence>
<dbReference type="OrthoDB" id="2962349at2"/>
<name>A0A558A818_9PSEU</name>
<keyword evidence="3" id="KW-1185">Reference proteome</keyword>
<sequence length="130" mass="13949">MITGNHQRLSGGSPKAVAIVAVARRLTAAGVHRAADLREPTDLHKHAYLSVPGLGTVTWAYFLMLLGIPDVKADVWINRFVARAVRAGLSAAASQVLVKSAADRLGVSSIELDHAIWDHMRRAEGSSGFR</sequence>
<evidence type="ECO:0000313" key="2">
    <source>
        <dbReference type="EMBL" id="TVT20401.1"/>
    </source>
</evidence>
<dbReference type="Proteomes" id="UP000318578">
    <property type="component" value="Unassembled WGS sequence"/>
</dbReference>
<proteinExistence type="predicted"/>
<comment type="caution">
    <text evidence="2">The sequence shown here is derived from an EMBL/GenBank/DDBJ whole genome shotgun (WGS) entry which is preliminary data.</text>
</comment>
<dbReference type="AlphaFoldDB" id="A0A558A818"/>
<organism evidence="2 3">
    <name type="scientific">Amycolatopsis acidiphila</name>
    <dbReference type="NCBI Taxonomy" id="715473"/>
    <lineage>
        <taxon>Bacteria</taxon>
        <taxon>Bacillati</taxon>
        <taxon>Actinomycetota</taxon>
        <taxon>Actinomycetes</taxon>
        <taxon>Pseudonocardiales</taxon>
        <taxon>Pseudonocardiaceae</taxon>
        <taxon>Amycolatopsis</taxon>
    </lineage>
</organism>
<keyword evidence="1" id="KW-1133">Transmembrane helix</keyword>
<gene>
    <name evidence="2" type="ORF">FNH06_20740</name>
</gene>
<protein>
    <submittedName>
        <fullName evidence="2">Uncharacterized protein</fullName>
    </submittedName>
</protein>
<keyword evidence="1" id="KW-0472">Membrane</keyword>
<feature type="transmembrane region" description="Helical" evidence="1">
    <location>
        <begin position="47"/>
        <end position="68"/>
    </location>
</feature>
<accession>A0A558A818</accession>